<reference evidence="2 3" key="1">
    <citation type="submission" date="2019-06" db="EMBL/GenBank/DDBJ databases">
        <title>Sequencing the genomes of 1000 actinobacteria strains.</title>
        <authorList>
            <person name="Klenk H.-P."/>
        </authorList>
    </citation>
    <scope>NUCLEOTIDE SEQUENCE [LARGE SCALE GENOMIC DNA]</scope>
    <source>
        <strain evidence="2 3">DSM 45671</strain>
    </source>
</reference>
<evidence type="ECO:0000313" key="2">
    <source>
        <dbReference type="EMBL" id="TWF75020.1"/>
    </source>
</evidence>
<dbReference type="Proteomes" id="UP000321261">
    <property type="component" value="Unassembled WGS sequence"/>
</dbReference>
<proteinExistence type="predicted"/>
<accession>A0A561SJH1</accession>
<dbReference type="AlphaFoldDB" id="A0A561SJH1"/>
<dbReference type="EMBL" id="VIWU01000001">
    <property type="protein sequence ID" value="TWF75020.1"/>
    <property type="molecule type" value="Genomic_DNA"/>
</dbReference>
<evidence type="ECO:0000256" key="1">
    <source>
        <dbReference type="SAM" id="MobiDB-lite"/>
    </source>
</evidence>
<comment type="caution">
    <text evidence="2">The sequence shown here is derived from an EMBL/GenBank/DDBJ whole genome shotgun (WGS) entry which is preliminary data.</text>
</comment>
<keyword evidence="3" id="KW-1185">Reference proteome</keyword>
<feature type="region of interest" description="Disordered" evidence="1">
    <location>
        <begin position="100"/>
        <end position="128"/>
    </location>
</feature>
<protein>
    <recommendedName>
        <fullName evidence="4">Alpha/beta hydrolase family protein</fullName>
    </recommendedName>
</protein>
<evidence type="ECO:0000313" key="3">
    <source>
        <dbReference type="Proteomes" id="UP000321261"/>
    </source>
</evidence>
<name>A0A561SJH1_9PSEU</name>
<feature type="compositionally biased region" description="Basic residues" evidence="1">
    <location>
        <begin position="115"/>
        <end position="128"/>
    </location>
</feature>
<gene>
    <name evidence="2" type="ORF">FHX44_11904</name>
</gene>
<evidence type="ECO:0008006" key="4">
    <source>
        <dbReference type="Google" id="ProtNLM"/>
    </source>
</evidence>
<organism evidence="2 3">
    <name type="scientific">Pseudonocardia hierapolitana</name>
    <dbReference type="NCBI Taxonomy" id="1128676"/>
    <lineage>
        <taxon>Bacteria</taxon>
        <taxon>Bacillati</taxon>
        <taxon>Actinomycetota</taxon>
        <taxon>Actinomycetes</taxon>
        <taxon>Pseudonocardiales</taxon>
        <taxon>Pseudonocardiaceae</taxon>
        <taxon>Pseudonocardia</taxon>
    </lineage>
</organism>
<dbReference type="Gene3D" id="3.40.50.1820">
    <property type="entry name" value="alpha/beta hydrolase"/>
    <property type="match status" value="1"/>
</dbReference>
<dbReference type="InterPro" id="IPR029058">
    <property type="entry name" value="AB_hydrolase_fold"/>
</dbReference>
<sequence length="128" mass="13594">MNIDATAPVDGAASLAAIDAMVRGVRIGYETFGEGPDLVWGHGLSQSRALEAEAPLVDWSRIAARVTRYDARGHGGSGSTPDLSGYTWAALAQDQRVAGNATDLTAQVGIGRGRSPGRRSHERRSHRR</sequence>
<dbReference type="RefSeq" id="WP_212612324.1">
    <property type="nucleotide sequence ID" value="NZ_VIWU01000001.1"/>
</dbReference>
<dbReference type="SUPFAM" id="SSF53474">
    <property type="entry name" value="alpha/beta-Hydrolases"/>
    <property type="match status" value="1"/>
</dbReference>